<feature type="compositionally biased region" description="Basic residues" evidence="1">
    <location>
        <begin position="34"/>
        <end position="61"/>
    </location>
</feature>
<dbReference type="OrthoDB" id="3265169at2759"/>
<dbReference type="InterPro" id="IPR046522">
    <property type="entry name" value="DUF6699"/>
</dbReference>
<dbReference type="Proteomes" id="UP000807306">
    <property type="component" value="Unassembled WGS sequence"/>
</dbReference>
<dbReference type="EMBL" id="MU157903">
    <property type="protein sequence ID" value="KAF9524189.1"/>
    <property type="molecule type" value="Genomic_DNA"/>
</dbReference>
<feature type="domain" description="DUF6699" evidence="2">
    <location>
        <begin position="150"/>
        <end position="283"/>
    </location>
</feature>
<organism evidence="3 4">
    <name type="scientific">Crepidotus variabilis</name>
    <dbReference type="NCBI Taxonomy" id="179855"/>
    <lineage>
        <taxon>Eukaryota</taxon>
        <taxon>Fungi</taxon>
        <taxon>Dikarya</taxon>
        <taxon>Basidiomycota</taxon>
        <taxon>Agaricomycotina</taxon>
        <taxon>Agaricomycetes</taxon>
        <taxon>Agaricomycetidae</taxon>
        <taxon>Agaricales</taxon>
        <taxon>Agaricineae</taxon>
        <taxon>Crepidotaceae</taxon>
        <taxon>Crepidotus</taxon>
    </lineage>
</organism>
<reference evidence="3" key="1">
    <citation type="submission" date="2020-11" db="EMBL/GenBank/DDBJ databases">
        <authorList>
            <consortium name="DOE Joint Genome Institute"/>
            <person name="Ahrendt S."/>
            <person name="Riley R."/>
            <person name="Andreopoulos W."/>
            <person name="Labutti K."/>
            <person name="Pangilinan J."/>
            <person name="Ruiz-Duenas F.J."/>
            <person name="Barrasa J.M."/>
            <person name="Sanchez-Garcia M."/>
            <person name="Camarero S."/>
            <person name="Miyauchi S."/>
            <person name="Serrano A."/>
            <person name="Linde D."/>
            <person name="Babiker R."/>
            <person name="Drula E."/>
            <person name="Ayuso-Fernandez I."/>
            <person name="Pacheco R."/>
            <person name="Padilla G."/>
            <person name="Ferreira P."/>
            <person name="Barriuso J."/>
            <person name="Kellner H."/>
            <person name="Castanera R."/>
            <person name="Alfaro M."/>
            <person name="Ramirez L."/>
            <person name="Pisabarro A.G."/>
            <person name="Kuo A."/>
            <person name="Tritt A."/>
            <person name="Lipzen A."/>
            <person name="He G."/>
            <person name="Yan M."/>
            <person name="Ng V."/>
            <person name="Cullen D."/>
            <person name="Martin F."/>
            <person name="Rosso M.-N."/>
            <person name="Henrissat B."/>
            <person name="Hibbett D."/>
            <person name="Martinez A.T."/>
            <person name="Grigoriev I.V."/>
        </authorList>
    </citation>
    <scope>NUCLEOTIDE SEQUENCE</scope>
    <source>
        <strain evidence="3">CBS 506.95</strain>
    </source>
</reference>
<evidence type="ECO:0000256" key="1">
    <source>
        <dbReference type="SAM" id="MobiDB-lite"/>
    </source>
</evidence>
<keyword evidence="4" id="KW-1185">Reference proteome</keyword>
<proteinExistence type="predicted"/>
<feature type="compositionally biased region" description="Polar residues" evidence="1">
    <location>
        <begin position="1"/>
        <end position="17"/>
    </location>
</feature>
<evidence type="ECO:0000313" key="4">
    <source>
        <dbReference type="Proteomes" id="UP000807306"/>
    </source>
</evidence>
<dbReference type="AlphaFoldDB" id="A0A9P6E7Z2"/>
<protein>
    <recommendedName>
        <fullName evidence="2">DUF6699 domain-containing protein</fullName>
    </recommendedName>
</protein>
<evidence type="ECO:0000259" key="2">
    <source>
        <dbReference type="Pfam" id="PF20415"/>
    </source>
</evidence>
<name>A0A9P6E7Z2_9AGAR</name>
<accession>A0A9P6E7Z2</accession>
<evidence type="ECO:0000313" key="3">
    <source>
        <dbReference type="EMBL" id="KAF9524189.1"/>
    </source>
</evidence>
<sequence>MSAYPSVSINPNPQLIPSSTRIRSTRRDGEPRDRHRSGKATLRKSHPRHKRSSGKHQTRARKAIPTSFYQQLPEAPAIQYQRYPASHFTRRPKEWRSGFQSPSRTGIRWLLFRWLADLLRRSPSTGNYGISVQVHSFICYAPVMPHSMIFDLRKPPLPEYGLVLPSLGRAPNTVELYQVATSPAVGYLVISHPRLPWYIEIYASSRNGITVHDVLLGLYESLKQPVAMHEYYTSTLQEEDREMLTLAFLARCGGKAREKAGGLRRVDFLGRDVCFIGLEKGRKGVWELKTAASEKRRMIIE</sequence>
<feature type="region of interest" description="Disordered" evidence="1">
    <location>
        <begin position="1"/>
        <end position="61"/>
    </location>
</feature>
<comment type="caution">
    <text evidence="3">The sequence shown here is derived from an EMBL/GenBank/DDBJ whole genome shotgun (WGS) entry which is preliminary data.</text>
</comment>
<gene>
    <name evidence="3" type="ORF">CPB83DRAFT_861766</name>
</gene>
<dbReference type="Pfam" id="PF20415">
    <property type="entry name" value="DUF6699"/>
    <property type="match status" value="1"/>
</dbReference>